<dbReference type="AlphaFoldDB" id="A0A6I9W7D5"/>
<protein>
    <submittedName>
        <fullName evidence="2">Uncharacterized protein LOC105426618 isoform X1</fullName>
    </submittedName>
</protein>
<dbReference type="KEGG" id="pbar:105426618"/>
<reference evidence="2" key="1">
    <citation type="submission" date="2025-08" db="UniProtKB">
        <authorList>
            <consortium name="RefSeq"/>
        </authorList>
    </citation>
    <scope>IDENTIFICATION</scope>
</reference>
<evidence type="ECO:0000313" key="2">
    <source>
        <dbReference type="RefSeq" id="XP_011636218.1"/>
    </source>
</evidence>
<accession>A0A6I9W7D5</accession>
<dbReference type="OrthoDB" id="343296at2759"/>
<dbReference type="Proteomes" id="UP000504615">
    <property type="component" value="Unplaced"/>
</dbReference>
<proteinExistence type="predicted"/>
<sequence>MKLAREKNAIMITNNIKRIDVMRSKIAKAEQDDVLEDNPRSKKMFKEKSCSKRNAPRVFTEQLMSIRIKELAQPTKQRALNTLKEKGMILPPMFVDNLTRIVRARSYLTPEEAAQIRRDERGMRKARRRLPQPLAKKPGEIAKEIARAPILDRDATMCQYLMAELFVRSILGYRRETQKRHVREIADVIMRRLTSLVERGDVKNGDRATQQLQLLADTVATWMDEVLVEVADMREKTLEEYSETRQMKTMDVDDDNETNEKIEDRDDEVKGKQAGEELEMKNLNNMIQV</sequence>
<keyword evidence="1" id="KW-1185">Reference proteome</keyword>
<gene>
    <name evidence="2" type="primary">LOC105426618</name>
</gene>
<dbReference type="RefSeq" id="XP_011636218.1">
    <property type="nucleotide sequence ID" value="XM_011637916.2"/>
</dbReference>
<name>A0A6I9W7D5_9HYME</name>
<evidence type="ECO:0000313" key="1">
    <source>
        <dbReference type="Proteomes" id="UP000504615"/>
    </source>
</evidence>
<dbReference type="GeneID" id="105426618"/>
<organism evidence="1 2">
    <name type="scientific">Pogonomyrmex barbatus</name>
    <name type="common">red harvester ant</name>
    <dbReference type="NCBI Taxonomy" id="144034"/>
    <lineage>
        <taxon>Eukaryota</taxon>
        <taxon>Metazoa</taxon>
        <taxon>Ecdysozoa</taxon>
        <taxon>Arthropoda</taxon>
        <taxon>Hexapoda</taxon>
        <taxon>Insecta</taxon>
        <taxon>Pterygota</taxon>
        <taxon>Neoptera</taxon>
        <taxon>Endopterygota</taxon>
        <taxon>Hymenoptera</taxon>
        <taxon>Apocrita</taxon>
        <taxon>Aculeata</taxon>
        <taxon>Formicoidea</taxon>
        <taxon>Formicidae</taxon>
        <taxon>Myrmicinae</taxon>
        <taxon>Pogonomyrmex</taxon>
    </lineage>
</organism>